<keyword evidence="15" id="KW-1185">Reference proteome</keyword>
<evidence type="ECO:0000256" key="4">
    <source>
        <dbReference type="ARBA" id="ARBA00022692"/>
    </source>
</evidence>
<feature type="transmembrane region" description="Helical" evidence="12">
    <location>
        <begin position="56"/>
        <end position="75"/>
    </location>
</feature>
<comment type="caution">
    <text evidence="14">The sequence shown here is derived from an EMBL/GenBank/DDBJ whole genome shotgun (WGS) entry which is preliminary data.</text>
</comment>
<dbReference type="Proteomes" id="UP001597460">
    <property type="component" value="Unassembled WGS sequence"/>
</dbReference>
<evidence type="ECO:0000256" key="10">
    <source>
        <dbReference type="ARBA" id="ARBA00023136"/>
    </source>
</evidence>
<keyword evidence="5" id="KW-0631">Potassium channel</keyword>
<evidence type="ECO:0000256" key="6">
    <source>
        <dbReference type="ARBA" id="ARBA00022882"/>
    </source>
</evidence>
<dbReference type="InterPro" id="IPR027359">
    <property type="entry name" value="Volt_channel_dom_sf"/>
</dbReference>
<evidence type="ECO:0000256" key="5">
    <source>
        <dbReference type="ARBA" id="ARBA00022826"/>
    </source>
</evidence>
<dbReference type="InterPro" id="IPR028325">
    <property type="entry name" value="VG_K_chnl"/>
</dbReference>
<evidence type="ECO:0000256" key="2">
    <source>
        <dbReference type="ARBA" id="ARBA00022448"/>
    </source>
</evidence>
<organism evidence="14 15">
    <name type="scientific">Gracilimonas halophila</name>
    <dbReference type="NCBI Taxonomy" id="1834464"/>
    <lineage>
        <taxon>Bacteria</taxon>
        <taxon>Pseudomonadati</taxon>
        <taxon>Balneolota</taxon>
        <taxon>Balneolia</taxon>
        <taxon>Balneolales</taxon>
        <taxon>Balneolaceae</taxon>
        <taxon>Gracilimonas</taxon>
    </lineage>
</organism>
<keyword evidence="3" id="KW-0633">Potassium transport</keyword>
<evidence type="ECO:0000256" key="7">
    <source>
        <dbReference type="ARBA" id="ARBA00022958"/>
    </source>
</evidence>
<keyword evidence="11" id="KW-0407">Ion channel</keyword>
<sequence>MRKIKSKLNALVNDSHTKWGARFAYTIQALIIYSLVTFSFSTLPNLSKGTLLFLEISRYATVAIFSLEYMVRIWVAENRWKYIFSFYGLVDLVAILPFYLSMTIDLRSFRIIRVLRVFRLIKITKYSKAIKRFKYAFKDVKEELVIFLTATLFLLYISAVGIYYFENAVQPENFTSIFHSLWWAVATLTTVGYGDVYPITTGGKIFTFFVLMIGLGLVAAPAGIIATAMEEAHKAVPDKDINIQSTNTQKELMKRKDKKSN</sequence>
<dbReference type="Gene3D" id="1.20.120.350">
    <property type="entry name" value="Voltage-gated potassium channels. Chain C"/>
    <property type="match status" value="1"/>
</dbReference>
<evidence type="ECO:0000256" key="3">
    <source>
        <dbReference type="ARBA" id="ARBA00022538"/>
    </source>
</evidence>
<dbReference type="InterPro" id="IPR005821">
    <property type="entry name" value="Ion_trans_dom"/>
</dbReference>
<evidence type="ECO:0000256" key="1">
    <source>
        <dbReference type="ARBA" id="ARBA00004141"/>
    </source>
</evidence>
<dbReference type="SUPFAM" id="SSF81324">
    <property type="entry name" value="Voltage-gated potassium channels"/>
    <property type="match status" value="1"/>
</dbReference>
<dbReference type="PRINTS" id="PR00169">
    <property type="entry name" value="KCHANNEL"/>
</dbReference>
<dbReference type="PANTHER" id="PTHR11537:SF254">
    <property type="entry name" value="POTASSIUM VOLTAGE-GATED CHANNEL PROTEIN SHAB"/>
    <property type="match status" value="1"/>
</dbReference>
<evidence type="ECO:0000313" key="15">
    <source>
        <dbReference type="Proteomes" id="UP001597460"/>
    </source>
</evidence>
<feature type="transmembrane region" description="Helical" evidence="12">
    <location>
        <begin position="21"/>
        <end position="44"/>
    </location>
</feature>
<keyword evidence="8 12" id="KW-1133">Transmembrane helix</keyword>
<keyword evidence="6" id="KW-0851">Voltage-gated channel</keyword>
<gene>
    <name evidence="14" type="ORF">ACFSVN_08890</name>
</gene>
<protein>
    <submittedName>
        <fullName evidence="14">Ion transporter</fullName>
    </submittedName>
</protein>
<accession>A0ABW5JMA1</accession>
<keyword evidence="10 12" id="KW-0472">Membrane</keyword>
<reference evidence="15" key="1">
    <citation type="journal article" date="2019" name="Int. J. Syst. Evol. Microbiol.">
        <title>The Global Catalogue of Microorganisms (GCM) 10K type strain sequencing project: providing services to taxonomists for standard genome sequencing and annotation.</title>
        <authorList>
            <consortium name="The Broad Institute Genomics Platform"/>
            <consortium name="The Broad Institute Genome Sequencing Center for Infectious Disease"/>
            <person name="Wu L."/>
            <person name="Ma J."/>
        </authorList>
    </citation>
    <scope>NUCLEOTIDE SEQUENCE [LARGE SCALE GENOMIC DNA]</scope>
    <source>
        <strain evidence="15">KCTC 52042</strain>
    </source>
</reference>
<feature type="transmembrane region" description="Helical" evidence="12">
    <location>
        <begin position="144"/>
        <end position="165"/>
    </location>
</feature>
<evidence type="ECO:0000256" key="12">
    <source>
        <dbReference type="SAM" id="Phobius"/>
    </source>
</evidence>
<evidence type="ECO:0000256" key="8">
    <source>
        <dbReference type="ARBA" id="ARBA00022989"/>
    </source>
</evidence>
<proteinExistence type="predicted"/>
<dbReference type="Pfam" id="PF00520">
    <property type="entry name" value="Ion_trans"/>
    <property type="match status" value="1"/>
</dbReference>
<feature type="transmembrane region" description="Helical" evidence="12">
    <location>
        <begin position="206"/>
        <end position="229"/>
    </location>
</feature>
<name>A0ABW5JMA1_9BACT</name>
<keyword evidence="2" id="KW-0813">Transport</keyword>
<dbReference type="Gene3D" id="1.10.287.70">
    <property type="match status" value="1"/>
</dbReference>
<evidence type="ECO:0000256" key="9">
    <source>
        <dbReference type="ARBA" id="ARBA00023065"/>
    </source>
</evidence>
<dbReference type="EMBL" id="JBHULI010000024">
    <property type="protein sequence ID" value="MFD2532557.1"/>
    <property type="molecule type" value="Genomic_DNA"/>
</dbReference>
<dbReference type="RefSeq" id="WP_390301172.1">
    <property type="nucleotide sequence ID" value="NZ_JBHULI010000024.1"/>
</dbReference>
<feature type="transmembrane region" description="Helical" evidence="12">
    <location>
        <begin position="82"/>
        <end position="100"/>
    </location>
</feature>
<comment type="subcellular location">
    <subcellularLocation>
        <location evidence="1">Membrane</location>
        <topology evidence="1">Multi-pass membrane protein</topology>
    </subcellularLocation>
</comment>
<keyword evidence="4 12" id="KW-0812">Transmembrane</keyword>
<dbReference type="PANTHER" id="PTHR11537">
    <property type="entry name" value="VOLTAGE-GATED POTASSIUM CHANNEL"/>
    <property type="match status" value="1"/>
</dbReference>
<evidence type="ECO:0000256" key="11">
    <source>
        <dbReference type="ARBA" id="ARBA00023303"/>
    </source>
</evidence>
<evidence type="ECO:0000259" key="13">
    <source>
        <dbReference type="Pfam" id="PF00520"/>
    </source>
</evidence>
<keyword evidence="7" id="KW-0630">Potassium</keyword>
<keyword evidence="9" id="KW-0406">Ion transport</keyword>
<feature type="transmembrane region" description="Helical" evidence="12">
    <location>
        <begin position="177"/>
        <end position="194"/>
    </location>
</feature>
<feature type="domain" description="Ion transport" evidence="13">
    <location>
        <begin position="23"/>
        <end position="234"/>
    </location>
</feature>
<evidence type="ECO:0000313" key="14">
    <source>
        <dbReference type="EMBL" id="MFD2532557.1"/>
    </source>
</evidence>